<dbReference type="InterPro" id="IPR013785">
    <property type="entry name" value="Aldolase_TIM"/>
</dbReference>
<dbReference type="Gene3D" id="3.20.20.70">
    <property type="entry name" value="Aldolase class I"/>
    <property type="match status" value="1"/>
</dbReference>
<comment type="pathway">
    <text evidence="2 11">Cofactor biosynthesis; thiamine diphosphate biosynthesis; thiamine phosphate from 4-amino-2-methyl-5-diphosphomethylpyrimidine and 4-methyl-5-(2-phosphoethyl)-thiazole: step 1/1.</text>
</comment>
<dbReference type="InterPro" id="IPR022998">
    <property type="entry name" value="ThiamineP_synth_TenI"/>
</dbReference>
<dbReference type="NCBIfam" id="TIGR00693">
    <property type="entry name" value="thiE"/>
    <property type="match status" value="1"/>
</dbReference>
<evidence type="ECO:0000313" key="13">
    <source>
        <dbReference type="EMBL" id="CAA9568156.1"/>
    </source>
</evidence>
<dbReference type="GO" id="GO:0004789">
    <property type="term" value="F:thiamine-phosphate diphosphorylase activity"/>
    <property type="evidence" value="ECO:0007669"/>
    <property type="project" value="UniProtKB-EC"/>
</dbReference>
<keyword evidence="6 10" id="KW-0784">Thiamine biosynthesis</keyword>
<dbReference type="EC" id="2.5.1.3" evidence="10"/>
<evidence type="ECO:0000256" key="2">
    <source>
        <dbReference type="ARBA" id="ARBA00005165"/>
    </source>
</evidence>
<proteinExistence type="inferred from homology"/>
<reference evidence="13" key="1">
    <citation type="submission" date="2020-02" db="EMBL/GenBank/DDBJ databases">
        <authorList>
            <person name="Meier V. D."/>
        </authorList>
    </citation>
    <scope>NUCLEOTIDE SEQUENCE</scope>
    <source>
        <strain evidence="13">AVDCRST_MAG59</strain>
    </source>
</reference>
<comment type="catalytic activity">
    <reaction evidence="9 10">
        <text>2-[(2R,5Z)-2-carboxy-4-methylthiazol-5(2H)-ylidene]ethyl phosphate + 4-amino-2-methyl-5-(diphosphooxymethyl)pyrimidine + 2 H(+) = thiamine phosphate + CO2 + diphosphate</text>
        <dbReference type="Rhea" id="RHEA:47844"/>
        <dbReference type="ChEBI" id="CHEBI:15378"/>
        <dbReference type="ChEBI" id="CHEBI:16526"/>
        <dbReference type="ChEBI" id="CHEBI:33019"/>
        <dbReference type="ChEBI" id="CHEBI:37575"/>
        <dbReference type="ChEBI" id="CHEBI:57841"/>
        <dbReference type="ChEBI" id="CHEBI:62899"/>
        <dbReference type="EC" id="2.5.1.3"/>
    </reaction>
</comment>
<dbReference type="SUPFAM" id="SSF51391">
    <property type="entry name" value="Thiamin phosphate synthase"/>
    <property type="match status" value="1"/>
</dbReference>
<feature type="non-terminal residue" evidence="13">
    <location>
        <position position="1"/>
    </location>
</feature>
<dbReference type="GO" id="GO:0005737">
    <property type="term" value="C:cytoplasm"/>
    <property type="evidence" value="ECO:0007669"/>
    <property type="project" value="TreeGrafter"/>
</dbReference>
<dbReference type="InterPro" id="IPR034291">
    <property type="entry name" value="TMP_synthase"/>
</dbReference>
<keyword evidence="5" id="KW-0460">Magnesium</keyword>
<comment type="similarity">
    <text evidence="10">Belongs to the thiamine-phosphate synthase family.</text>
</comment>
<dbReference type="CDD" id="cd00564">
    <property type="entry name" value="TMP_TenI"/>
    <property type="match status" value="1"/>
</dbReference>
<dbReference type="GO" id="GO:0009228">
    <property type="term" value="P:thiamine biosynthetic process"/>
    <property type="evidence" value="ECO:0007669"/>
    <property type="project" value="UniProtKB-KW"/>
</dbReference>
<dbReference type="GO" id="GO:0009229">
    <property type="term" value="P:thiamine diphosphate biosynthetic process"/>
    <property type="evidence" value="ECO:0007669"/>
    <property type="project" value="UniProtKB-UniPathway"/>
</dbReference>
<comment type="catalytic activity">
    <reaction evidence="8 10">
        <text>2-(2-carboxy-4-methylthiazol-5-yl)ethyl phosphate + 4-amino-2-methyl-5-(diphosphooxymethyl)pyrimidine + 2 H(+) = thiamine phosphate + CO2 + diphosphate</text>
        <dbReference type="Rhea" id="RHEA:47848"/>
        <dbReference type="ChEBI" id="CHEBI:15378"/>
        <dbReference type="ChEBI" id="CHEBI:16526"/>
        <dbReference type="ChEBI" id="CHEBI:33019"/>
        <dbReference type="ChEBI" id="CHEBI:37575"/>
        <dbReference type="ChEBI" id="CHEBI:57841"/>
        <dbReference type="ChEBI" id="CHEBI:62890"/>
        <dbReference type="EC" id="2.5.1.3"/>
    </reaction>
</comment>
<dbReference type="AlphaFoldDB" id="A0A6J4V9Q6"/>
<keyword evidence="3 10" id="KW-0808">Transferase</keyword>
<dbReference type="HAMAP" id="MF_00097">
    <property type="entry name" value="TMP_synthase"/>
    <property type="match status" value="1"/>
</dbReference>
<dbReference type="UniPathway" id="UPA00060">
    <property type="reaction ID" value="UER00141"/>
</dbReference>
<dbReference type="EMBL" id="CADCWF010000223">
    <property type="protein sequence ID" value="CAA9568156.1"/>
    <property type="molecule type" value="Genomic_DNA"/>
</dbReference>
<dbReference type="Pfam" id="PF02581">
    <property type="entry name" value="TMP-TENI"/>
    <property type="match status" value="1"/>
</dbReference>
<dbReference type="PANTHER" id="PTHR20857">
    <property type="entry name" value="THIAMINE-PHOSPHATE PYROPHOSPHORYLASE"/>
    <property type="match status" value="1"/>
</dbReference>
<evidence type="ECO:0000259" key="12">
    <source>
        <dbReference type="Pfam" id="PF02581"/>
    </source>
</evidence>
<dbReference type="InterPro" id="IPR036206">
    <property type="entry name" value="ThiamineP_synth_sf"/>
</dbReference>
<comment type="catalytic activity">
    <reaction evidence="7 10">
        <text>4-methyl-5-(2-phosphooxyethyl)-thiazole + 4-amino-2-methyl-5-(diphosphooxymethyl)pyrimidine + H(+) = thiamine phosphate + diphosphate</text>
        <dbReference type="Rhea" id="RHEA:22328"/>
        <dbReference type="ChEBI" id="CHEBI:15378"/>
        <dbReference type="ChEBI" id="CHEBI:33019"/>
        <dbReference type="ChEBI" id="CHEBI:37575"/>
        <dbReference type="ChEBI" id="CHEBI:57841"/>
        <dbReference type="ChEBI" id="CHEBI:58296"/>
        <dbReference type="EC" id="2.5.1.3"/>
    </reaction>
</comment>
<comment type="cofactor">
    <cofactor evidence="1">
        <name>Mg(2+)</name>
        <dbReference type="ChEBI" id="CHEBI:18420"/>
    </cofactor>
</comment>
<keyword evidence="4" id="KW-0479">Metal-binding</keyword>
<name>A0A6J4V9Q6_9BACT</name>
<dbReference type="PANTHER" id="PTHR20857:SF15">
    <property type="entry name" value="THIAMINE-PHOSPHATE SYNTHASE"/>
    <property type="match status" value="1"/>
</dbReference>
<evidence type="ECO:0000256" key="11">
    <source>
        <dbReference type="RuleBase" id="RU004253"/>
    </source>
</evidence>
<organism evidence="13">
    <name type="scientific">uncultured Thermomicrobiales bacterium</name>
    <dbReference type="NCBI Taxonomy" id="1645740"/>
    <lineage>
        <taxon>Bacteria</taxon>
        <taxon>Pseudomonadati</taxon>
        <taxon>Thermomicrobiota</taxon>
        <taxon>Thermomicrobia</taxon>
        <taxon>Thermomicrobiales</taxon>
        <taxon>environmental samples</taxon>
    </lineage>
</organism>
<evidence type="ECO:0000256" key="3">
    <source>
        <dbReference type="ARBA" id="ARBA00022679"/>
    </source>
</evidence>
<evidence type="ECO:0000256" key="6">
    <source>
        <dbReference type="ARBA" id="ARBA00022977"/>
    </source>
</evidence>
<dbReference type="GO" id="GO:0046872">
    <property type="term" value="F:metal ion binding"/>
    <property type="evidence" value="ECO:0007669"/>
    <property type="project" value="UniProtKB-KW"/>
</dbReference>
<gene>
    <name evidence="13" type="ORF">AVDCRST_MAG59-3232</name>
</gene>
<protein>
    <recommendedName>
        <fullName evidence="10">Thiamine-phosphate synthase</fullName>
        <ecNumber evidence="10">2.5.1.3</ecNumber>
    </recommendedName>
    <alternativeName>
        <fullName evidence="10">Thiamine-phosphate pyrophosphorylase</fullName>
    </alternativeName>
</protein>
<evidence type="ECO:0000256" key="5">
    <source>
        <dbReference type="ARBA" id="ARBA00022842"/>
    </source>
</evidence>
<evidence type="ECO:0000256" key="1">
    <source>
        <dbReference type="ARBA" id="ARBA00001946"/>
    </source>
</evidence>
<evidence type="ECO:0000256" key="8">
    <source>
        <dbReference type="ARBA" id="ARBA00047851"/>
    </source>
</evidence>
<accession>A0A6J4V9Q6</accession>
<evidence type="ECO:0000256" key="10">
    <source>
        <dbReference type="RuleBase" id="RU003826"/>
    </source>
</evidence>
<sequence length="182" mass="18129">VQLRAKNLGGYDLHRRAIQLKFLCNQYGALFVVNDRLDIALAAGADGVHLGASDLPVDVARGLAPAGFVIGFSPKTLDDVAAAAQLGADYVGLGPVFPTGSKSDAQPPIGIAGLRRQVEIARLPTVGIGGITVANAAEVVATGVEGVAVISAILGAADVAVATADLAAAVASGLAERSGPGR</sequence>
<evidence type="ECO:0000256" key="4">
    <source>
        <dbReference type="ARBA" id="ARBA00022723"/>
    </source>
</evidence>
<feature type="domain" description="Thiamine phosphate synthase/TenI" evidence="12">
    <location>
        <begin position="1"/>
        <end position="153"/>
    </location>
</feature>
<evidence type="ECO:0000256" key="9">
    <source>
        <dbReference type="ARBA" id="ARBA00047883"/>
    </source>
</evidence>
<evidence type="ECO:0000256" key="7">
    <source>
        <dbReference type="ARBA" id="ARBA00047334"/>
    </source>
</evidence>